<name>M8BHP5_AEGTA</name>
<dbReference type="GO" id="GO:0008168">
    <property type="term" value="F:methyltransferase activity"/>
    <property type="evidence" value="ECO:0007669"/>
    <property type="project" value="InterPro"/>
</dbReference>
<dbReference type="EnsemblPlants" id="EMT21499">
    <property type="protein sequence ID" value="EMT21499"/>
    <property type="gene ID" value="F775_11335"/>
</dbReference>
<dbReference type="Pfam" id="PF03492">
    <property type="entry name" value="Methyltransf_7"/>
    <property type="match status" value="2"/>
</dbReference>
<accession>M8BHP5</accession>
<dbReference type="InterPro" id="IPR029063">
    <property type="entry name" value="SAM-dependent_MTases_sf"/>
</dbReference>
<reference evidence="1" key="1">
    <citation type="submission" date="2015-06" db="UniProtKB">
        <authorList>
            <consortium name="EnsemblPlants"/>
        </authorList>
    </citation>
    <scope>IDENTIFICATION</scope>
</reference>
<dbReference type="Gene3D" id="3.40.50.150">
    <property type="entry name" value="Vaccinia Virus protein VP39"/>
    <property type="match status" value="1"/>
</dbReference>
<sequence>MDTVEPWRSSGETLRWRSKKFCCACDMASGPLRRFPGESMRIEGHVKAKAPTYEAALLPRVLLGERLLGAARKVLDQMPSLAPSKAIASKQMVHMNQGQGETSYAHNSSIQNSQQNRMKPLIEAAIIDLCGSRSTLFPEKMLIADLGCSYGPNALALVSTAVKAIINHCLQFQQPPPEVCVLLNDLPDNDFNTVVKSLVTLRQNNNKLVVVTGVAPGSFYERLFTSDSLHLVCSSNSLHWLSMAPEDLTMNQIPAYDMDEHARRERLPMRLMHGVIDKAKFDSFYVPVYGPSGEELREIIQDEGSFSIRDMRVYDATTDMDSMLFIPSSFVNYLRAIFEPIIVEHFGEVMDEFVRIAERRWSLEGSMQDERARNPRAMLAVSLVKA</sequence>
<dbReference type="PANTHER" id="PTHR31009">
    <property type="entry name" value="S-ADENOSYL-L-METHIONINE:CARBOXYL METHYLTRANSFERASE FAMILY PROTEIN"/>
    <property type="match status" value="1"/>
</dbReference>
<dbReference type="InterPro" id="IPR005299">
    <property type="entry name" value="MeTrfase_7"/>
</dbReference>
<protein>
    <submittedName>
        <fullName evidence="1">Benzoate carboxyl methyltransferase</fullName>
    </submittedName>
</protein>
<dbReference type="ExpressionAtlas" id="M8BHP5">
    <property type="expression patterns" value="baseline"/>
</dbReference>
<dbReference type="SUPFAM" id="SSF53335">
    <property type="entry name" value="S-adenosyl-L-methionine-dependent methyltransferases"/>
    <property type="match status" value="1"/>
</dbReference>
<dbReference type="AlphaFoldDB" id="M8BHP5"/>
<proteinExistence type="predicted"/>
<evidence type="ECO:0000313" key="1">
    <source>
        <dbReference type="EnsemblPlants" id="EMT21499"/>
    </source>
</evidence>
<organism evidence="1">
    <name type="scientific">Aegilops tauschii</name>
    <name type="common">Tausch's goatgrass</name>
    <name type="synonym">Aegilops squarrosa</name>
    <dbReference type="NCBI Taxonomy" id="37682"/>
    <lineage>
        <taxon>Eukaryota</taxon>
        <taxon>Viridiplantae</taxon>
        <taxon>Streptophyta</taxon>
        <taxon>Embryophyta</taxon>
        <taxon>Tracheophyta</taxon>
        <taxon>Spermatophyta</taxon>
        <taxon>Magnoliopsida</taxon>
        <taxon>Liliopsida</taxon>
        <taxon>Poales</taxon>
        <taxon>Poaceae</taxon>
        <taxon>BOP clade</taxon>
        <taxon>Pooideae</taxon>
        <taxon>Triticodae</taxon>
        <taxon>Triticeae</taxon>
        <taxon>Triticinae</taxon>
        <taxon>Aegilops</taxon>
    </lineage>
</organism>